<protein>
    <submittedName>
        <fullName evidence="1">Uncharacterized protein</fullName>
    </submittedName>
</protein>
<accession>A0ACB9E7H7</accession>
<evidence type="ECO:0000313" key="1">
    <source>
        <dbReference type="EMBL" id="KAI3754558.1"/>
    </source>
</evidence>
<evidence type="ECO:0000313" key="2">
    <source>
        <dbReference type="Proteomes" id="UP001056120"/>
    </source>
</evidence>
<name>A0ACB9E7H7_9ASTR</name>
<organism evidence="1 2">
    <name type="scientific">Smallanthus sonchifolius</name>
    <dbReference type="NCBI Taxonomy" id="185202"/>
    <lineage>
        <taxon>Eukaryota</taxon>
        <taxon>Viridiplantae</taxon>
        <taxon>Streptophyta</taxon>
        <taxon>Embryophyta</taxon>
        <taxon>Tracheophyta</taxon>
        <taxon>Spermatophyta</taxon>
        <taxon>Magnoliopsida</taxon>
        <taxon>eudicotyledons</taxon>
        <taxon>Gunneridae</taxon>
        <taxon>Pentapetalae</taxon>
        <taxon>asterids</taxon>
        <taxon>campanulids</taxon>
        <taxon>Asterales</taxon>
        <taxon>Asteraceae</taxon>
        <taxon>Asteroideae</taxon>
        <taxon>Heliantheae alliance</taxon>
        <taxon>Millerieae</taxon>
        <taxon>Smallanthus</taxon>
    </lineage>
</organism>
<dbReference type="EMBL" id="CM042035">
    <property type="protein sequence ID" value="KAI3754558.1"/>
    <property type="molecule type" value="Genomic_DNA"/>
</dbReference>
<dbReference type="Proteomes" id="UP001056120">
    <property type="component" value="Linkage Group LG18"/>
</dbReference>
<sequence>MAEPKQTERVDSDIEDTTSREEAQDEAQGRNVFTNTDSKQQFTFDNIPSSKLRERSVEMLSWCSDELEQLQL</sequence>
<keyword evidence="2" id="KW-1185">Reference proteome</keyword>
<gene>
    <name evidence="1" type="ORF">L1987_54344</name>
</gene>
<reference evidence="1 2" key="2">
    <citation type="journal article" date="2022" name="Mol. Ecol. Resour.">
        <title>The genomes of chicory, endive, great burdock and yacon provide insights into Asteraceae paleo-polyploidization history and plant inulin production.</title>
        <authorList>
            <person name="Fan W."/>
            <person name="Wang S."/>
            <person name="Wang H."/>
            <person name="Wang A."/>
            <person name="Jiang F."/>
            <person name="Liu H."/>
            <person name="Zhao H."/>
            <person name="Xu D."/>
            <person name="Zhang Y."/>
        </authorList>
    </citation>
    <scope>NUCLEOTIDE SEQUENCE [LARGE SCALE GENOMIC DNA]</scope>
    <source>
        <strain evidence="2">cv. Yunnan</strain>
        <tissue evidence="1">Leaves</tissue>
    </source>
</reference>
<comment type="caution">
    <text evidence="1">The sequence shown here is derived from an EMBL/GenBank/DDBJ whole genome shotgun (WGS) entry which is preliminary data.</text>
</comment>
<reference evidence="2" key="1">
    <citation type="journal article" date="2022" name="Mol. Ecol. Resour.">
        <title>The genomes of chicory, endive, great burdock and yacon provide insights into Asteraceae palaeo-polyploidization history and plant inulin production.</title>
        <authorList>
            <person name="Fan W."/>
            <person name="Wang S."/>
            <person name="Wang H."/>
            <person name="Wang A."/>
            <person name="Jiang F."/>
            <person name="Liu H."/>
            <person name="Zhao H."/>
            <person name="Xu D."/>
            <person name="Zhang Y."/>
        </authorList>
    </citation>
    <scope>NUCLEOTIDE SEQUENCE [LARGE SCALE GENOMIC DNA]</scope>
    <source>
        <strain evidence="2">cv. Yunnan</strain>
    </source>
</reference>
<proteinExistence type="predicted"/>